<feature type="coiled-coil region" evidence="1">
    <location>
        <begin position="48"/>
        <end position="75"/>
    </location>
</feature>
<feature type="compositionally biased region" description="Low complexity" evidence="2">
    <location>
        <begin position="136"/>
        <end position="145"/>
    </location>
</feature>
<organism evidence="4 5">
    <name type="scientific">Bdellovibrio reynosensis</name>
    <dbReference type="NCBI Taxonomy" id="2835041"/>
    <lineage>
        <taxon>Bacteria</taxon>
        <taxon>Pseudomonadati</taxon>
        <taxon>Bdellovibrionota</taxon>
        <taxon>Bdellovibrionia</taxon>
        <taxon>Bdellovibrionales</taxon>
        <taxon>Pseudobdellovibrionaceae</taxon>
        <taxon>Bdellovibrio</taxon>
    </lineage>
</organism>
<proteinExistence type="predicted"/>
<reference evidence="4" key="1">
    <citation type="submission" date="2022-03" db="EMBL/GenBank/DDBJ databases">
        <title>Genome Identification and Characterization of new species Bdellovibrio reynosense LBG001 sp. nov. from a Mexico soil sample.</title>
        <authorList>
            <person name="Camilli A."/>
            <person name="Ajao Y."/>
            <person name="Guo X."/>
        </authorList>
    </citation>
    <scope>NUCLEOTIDE SEQUENCE</scope>
    <source>
        <strain evidence="4">LBG001</strain>
    </source>
</reference>
<keyword evidence="3" id="KW-0732">Signal</keyword>
<gene>
    <name evidence="4" type="ORF">MNR06_02545</name>
</gene>
<protein>
    <submittedName>
        <fullName evidence="4">Uncharacterized protein</fullName>
    </submittedName>
</protein>
<evidence type="ECO:0000313" key="4">
    <source>
        <dbReference type="EMBL" id="UOF01831.1"/>
    </source>
</evidence>
<evidence type="ECO:0000313" key="5">
    <source>
        <dbReference type="Proteomes" id="UP000830116"/>
    </source>
</evidence>
<dbReference type="EMBL" id="CP093442">
    <property type="protein sequence ID" value="UOF01831.1"/>
    <property type="molecule type" value="Genomic_DNA"/>
</dbReference>
<feature type="signal peptide" evidence="3">
    <location>
        <begin position="1"/>
        <end position="23"/>
    </location>
</feature>
<evidence type="ECO:0000256" key="1">
    <source>
        <dbReference type="SAM" id="Coils"/>
    </source>
</evidence>
<accession>A0ABY4CDT4</accession>
<keyword evidence="5" id="KW-1185">Reference proteome</keyword>
<evidence type="ECO:0000256" key="2">
    <source>
        <dbReference type="SAM" id="MobiDB-lite"/>
    </source>
</evidence>
<dbReference type="RefSeq" id="WP_243538449.1">
    <property type="nucleotide sequence ID" value="NZ_CP093442.1"/>
</dbReference>
<feature type="region of interest" description="Disordered" evidence="2">
    <location>
        <begin position="130"/>
        <end position="153"/>
    </location>
</feature>
<evidence type="ECO:0000256" key="3">
    <source>
        <dbReference type="SAM" id="SignalP"/>
    </source>
</evidence>
<feature type="chain" id="PRO_5047429339" evidence="3">
    <location>
        <begin position="24"/>
        <end position="153"/>
    </location>
</feature>
<dbReference type="Proteomes" id="UP000830116">
    <property type="component" value="Chromosome"/>
</dbReference>
<name>A0ABY4CDT4_9BACT</name>
<sequence>MKTVFAFFSTVLFSVSAISQTSAEVTCRAQAKEAAVQTYSSCITTARANQVEEIRKSYKEELAALKAKYDKELKKMSGAAKAEKSVVRTSQASRPVKGIAKSLPTKSASTVDIQEVETVPEANKVVAVGNEDAQLENEAAQAEQTEIVEMPVE</sequence>
<keyword evidence="1" id="KW-0175">Coiled coil</keyword>